<dbReference type="RefSeq" id="XP_041294703.1">
    <property type="nucleotide sequence ID" value="XM_041441317.1"/>
</dbReference>
<dbReference type="OrthoDB" id="2687338at2759"/>
<evidence type="ECO:0000313" key="1">
    <source>
        <dbReference type="EMBL" id="KAG2111344.1"/>
    </source>
</evidence>
<comment type="caution">
    <text evidence="1">The sequence shown here is derived from an EMBL/GenBank/DDBJ whole genome shotgun (WGS) entry which is preliminary data.</text>
</comment>
<accession>A0A9P7JW81</accession>
<proteinExistence type="predicted"/>
<name>A0A9P7JW81_9AGAM</name>
<sequence length="273" mass="30453">MSSTETFNLNSLATPQTMHPGPLMETLIACANVPDATSSQRLAALAQSNNPCFWDSKIRSEQWFDNKGLCFSILFPAMLVLNGKHSRIDPYFTLPTLRQPEIKDVHTQEGGKHFDVYLSPDGQHEDKCEVIQFMWNGGSSGTDPLHFVVHTEPLFPEAAVSMQEVVPEFSLEDFENTNVTFTGDVLKQQFSGKKEKASACSFAVGKGKCCVVSWECMLMGAEVDGWTIKGMPDPQGHFKTVEGTTIQMGFWTRLKAQRRGNVIKTAEDLDSYW</sequence>
<dbReference type="Proteomes" id="UP000823399">
    <property type="component" value="Unassembled WGS sequence"/>
</dbReference>
<dbReference type="GeneID" id="64703576"/>
<protein>
    <submittedName>
        <fullName evidence="1">Uncharacterized protein</fullName>
    </submittedName>
</protein>
<evidence type="ECO:0000313" key="2">
    <source>
        <dbReference type="Proteomes" id="UP000823399"/>
    </source>
</evidence>
<gene>
    <name evidence="1" type="ORF">F5147DRAFT_772061</name>
</gene>
<dbReference type="AlphaFoldDB" id="A0A9P7JW81"/>
<keyword evidence="2" id="KW-1185">Reference proteome</keyword>
<organism evidence="1 2">
    <name type="scientific">Suillus discolor</name>
    <dbReference type="NCBI Taxonomy" id="1912936"/>
    <lineage>
        <taxon>Eukaryota</taxon>
        <taxon>Fungi</taxon>
        <taxon>Dikarya</taxon>
        <taxon>Basidiomycota</taxon>
        <taxon>Agaricomycotina</taxon>
        <taxon>Agaricomycetes</taxon>
        <taxon>Agaricomycetidae</taxon>
        <taxon>Boletales</taxon>
        <taxon>Suillineae</taxon>
        <taxon>Suillaceae</taxon>
        <taxon>Suillus</taxon>
    </lineage>
</organism>
<dbReference type="EMBL" id="JABBWM010000018">
    <property type="protein sequence ID" value="KAG2111344.1"/>
    <property type="molecule type" value="Genomic_DNA"/>
</dbReference>
<reference evidence="1" key="1">
    <citation type="journal article" date="2020" name="New Phytol.">
        <title>Comparative genomics reveals dynamic genome evolution in host specialist ectomycorrhizal fungi.</title>
        <authorList>
            <person name="Lofgren L.A."/>
            <person name="Nguyen N.H."/>
            <person name="Vilgalys R."/>
            <person name="Ruytinx J."/>
            <person name="Liao H.L."/>
            <person name="Branco S."/>
            <person name="Kuo A."/>
            <person name="LaButti K."/>
            <person name="Lipzen A."/>
            <person name="Andreopoulos W."/>
            <person name="Pangilinan J."/>
            <person name="Riley R."/>
            <person name="Hundley H."/>
            <person name="Na H."/>
            <person name="Barry K."/>
            <person name="Grigoriev I.V."/>
            <person name="Stajich J.E."/>
            <person name="Kennedy P.G."/>
        </authorList>
    </citation>
    <scope>NUCLEOTIDE SEQUENCE</scope>
    <source>
        <strain evidence="1">FC423</strain>
    </source>
</reference>